<gene>
    <name evidence="1" type="ORF">K9W46_09980</name>
</gene>
<evidence type="ECO:0000313" key="1">
    <source>
        <dbReference type="EMBL" id="UJG42708.1"/>
    </source>
</evidence>
<proteinExistence type="predicted"/>
<reference evidence="1" key="1">
    <citation type="journal article" date="2022" name="Nat. Microbiol.">
        <title>Unique mobile elements and scalable gene flow at the prokaryote-eukaryote boundary revealed by circularized Asgard archaea genomes.</title>
        <authorList>
            <person name="Wu F."/>
            <person name="Speth D.R."/>
            <person name="Philosof A."/>
            <person name="Cremiere A."/>
            <person name="Narayanan A."/>
            <person name="Barco R.A."/>
            <person name="Connon S.A."/>
            <person name="Amend J.P."/>
            <person name="Antoshechkin I.A."/>
            <person name="Orphan V.J."/>
        </authorList>
    </citation>
    <scope>NUCLEOTIDE SEQUENCE</scope>
    <source>
        <strain evidence="1">PR6</strain>
    </source>
</reference>
<dbReference type="AlphaFoldDB" id="A0A9Y1BPB8"/>
<dbReference type="Proteomes" id="UP001200513">
    <property type="component" value="Chromosome"/>
</dbReference>
<name>A0A9Y1BPB8_9ARCH</name>
<sequence length="84" mass="9557">MSQFGYELLSNTNPKYLSSAKLAHVALFLIQKIDFLLDPIGISVDMGKQKQIESGHCSLSTLSLFTLFIFRWKNGQFIKKRCSN</sequence>
<accession>A0A9Y1BPB8</accession>
<protein>
    <submittedName>
        <fullName evidence="1">Uncharacterized protein</fullName>
    </submittedName>
</protein>
<dbReference type="EMBL" id="CP084167">
    <property type="protein sequence ID" value="UJG42708.1"/>
    <property type="molecule type" value="Genomic_DNA"/>
</dbReference>
<organism evidence="1">
    <name type="scientific">Candidatus Heimdallarchaeum endolithica</name>
    <dbReference type="NCBI Taxonomy" id="2876572"/>
    <lineage>
        <taxon>Archaea</taxon>
        <taxon>Promethearchaeati</taxon>
        <taxon>Candidatus Heimdallarchaeota</taxon>
        <taxon>Candidatus Heimdallarchaeia (ex Rinke et al. 2021) (nom. nud.)</taxon>
        <taxon>Candidatus Heimdallarchaeales</taxon>
        <taxon>Candidatus Heimdallarchaeaceae</taxon>
        <taxon>Candidatus Heimdallarchaeum</taxon>
    </lineage>
</organism>